<dbReference type="InterPro" id="IPR054314">
    <property type="entry name" value="Gins51_C"/>
</dbReference>
<dbReference type="Gene3D" id="1.20.58.1030">
    <property type="match status" value="1"/>
</dbReference>
<dbReference type="HOGENOM" id="CLU_067260_0_0_2"/>
<evidence type="ECO:0000313" key="3">
    <source>
        <dbReference type="Proteomes" id="UP000002315"/>
    </source>
</evidence>
<dbReference type="Gene3D" id="3.40.5.50">
    <property type="match status" value="1"/>
</dbReference>
<dbReference type="AlphaFoldDB" id="E3GW51"/>
<feature type="domain" description="Gins51 C-terminal" evidence="1">
    <location>
        <begin position="137"/>
        <end position="181"/>
    </location>
</feature>
<proteinExistence type="predicted"/>
<sequence>MDLRKFFKKLREIHRNERISSKLTKIDKNFYKKTNKYLKELKNSIKDDPFSRQELFFQSKRIITEICERRERKIVNKLLTNFQKNYDIVEGSKKTIDSAPKNLTPEEKELYFSLLEVLKKYREKIHRTKPIKNYKTIIILDNIPSIVGIDKKIYGPFREQDVVVLPKLNARIFLKYKKGKRI</sequence>
<dbReference type="EMBL" id="CP002278">
    <property type="protein sequence ID" value="ADP77816.1"/>
    <property type="molecule type" value="Genomic_DNA"/>
</dbReference>
<dbReference type="OrthoDB" id="82417at2157"/>
<accession>E3GW51</accession>
<dbReference type="Pfam" id="PF22090">
    <property type="entry name" value="Gins51_C"/>
    <property type="match status" value="1"/>
</dbReference>
<gene>
    <name evidence="2" type="ordered locus">Mfer_1021</name>
</gene>
<protein>
    <recommendedName>
        <fullName evidence="1">Gins51 C-terminal domain-containing protein</fullName>
    </recommendedName>
</protein>
<dbReference type="STRING" id="523846.Mfer_1021"/>
<name>E3GW51_METFV</name>
<dbReference type="CDD" id="cd11714">
    <property type="entry name" value="GINS_A_archaea"/>
    <property type="match status" value="1"/>
</dbReference>
<evidence type="ECO:0000313" key="2">
    <source>
        <dbReference type="EMBL" id="ADP77816.1"/>
    </source>
</evidence>
<organism evidence="2 3">
    <name type="scientific">Methanothermus fervidus (strain ATCC 43054 / DSM 2088 / JCM 10308 / V24 S)</name>
    <dbReference type="NCBI Taxonomy" id="523846"/>
    <lineage>
        <taxon>Archaea</taxon>
        <taxon>Methanobacteriati</taxon>
        <taxon>Methanobacteriota</taxon>
        <taxon>Methanomada group</taxon>
        <taxon>Methanobacteria</taxon>
        <taxon>Methanobacteriales</taxon>
        <taxon>Methanothermaceae</taxon>
        <taxon>Methanothermus</taxon>
    </lineage>
</organism>
<evidence type="ECO:0000259" key="1">
    <source>
        <dbReference type="Pfam" id="PF22090"/>
    </source>
</evidence>
<reference evidence="2 3" key="1">
    <citation type="journal article" date="2010" name="Stand. Genomic Sci.">
        <title>Complete genome sequence of Methanothermus fervidus type strain (V24S).</title>
        <authorList>
            <person name="Anderson I."/>
            <person name="Djao O.D."/>
            <person name="Misra M."/>
            <person name="Chertkov O."/>
            <person name="Nolan M."/>
            <person name="Lucas S."/>
            <person name="Lapidus A."/>
            <person name="Del Rio T.G."/>
            <person name="Tice H."/>
            <person name="Cheng J.F."/>
            <person name="Tapia R."/>
            <person name="Han C."/>
            <person name="Goodwin L."/>
            <person name="Pitluck S."/>
            <person name="Liolios K."/>
            <person name="Ivanova N."/>
            <person name="Mavromatis K."/>
            <person name="Mikhailova N."/>
            <person name="Pati A."/>
            <person name="Brambilla E."/>
            <person name="Chen A."/>
            <person name="Palaniappan K."/>
            <person name="Land M."/>
            <person name="Hauser L."/>
            <person name="Chang Y.J."/>
            <person name="Jeffries C.D."/>
            <person name="Sikorski J."/>
            <person name="Spring S."/>
            <person name="Rohde M."/>
            <person name="Eichinger K."/>
            <person name="Huber H."/>
            <person name="Wirth R."/>
            <person name="Goker M."/>
            <person name="Detter J.C."/>
            <person name="Woyke T."/>
            <person name="Bristow J."/>
            <person name="Eisen J.A."/>
            <person name="Markowitz V."/>
            <person name="Hugenholtz P."/>
            <person name="Klenk H.P."/>
            <person name="Kyrpides N.C."/>
        </authorList>
    </citation>
    <scope>NUCLEOTIDE SEQUENCE [LARGE SCALE GENOMIC DNA]</scope>
    <source>
        <strain evidence="3">ATCC 43054 / DSM 2088 / JCM 10308 / V24 S</strain>
    </source>
</reference>
<dbReference type="KEGG" id="mfv:Mfer_1021"/>
<dbReference type="CDD" id="cd21695">
    <property type="entry name" value="GINS_B_archaea_Gins51"/>
    <property type="match status" value="1"/>
</dbReference>
<dbReference type="Proteomes" id="UP000002315">
    <property type="component" value="Chromosome"/>
</dbReference>
<keyword evidence="3" id="KW-1185">Reference proteome</keyword>